<protein>
    <recommendedName>
        <fullName evidence="4">Bacterial Ig domain-containing protein</fullName>
    </recommendedName>
</protein>
<evidence type="ECO:0000313" key="2">
    <source>
        <dbReference type="EMBL" id="VWX35396.1"/>
    </source>
</evidence>
<accession>A0A653I975</accession>
<keyword evidence="1" id="KW-0732">Signal</keyword>
<evidence type="ECO:0008006" key="4">
    <source>
        <dbReference type="Google" id="ProtNLM"/>
    </source>
</evidence>
<name>A0A653I975_9BACL</name>
<organism evidence="2 3">
    <name type="scientific">Exiguobacterium oxidotolerans</name>
    <dbReference type="NCBI Taxonomy" id="223958"/>
    <lineage>
        <taxon>Bacteria</taxon>
        <taxon>Bacillati</taxon>
        <taxon>Bacillota</taxon>
        <taxon>Bacilli</taxon>
        <taxon>Bacillales</taxon>
        <taxon>Bacillales Family XII. Incertae Sedis</taxon>
        <taxon>Exiguobacterium</taxon>
    </lineage>
</organism>
<feature type="signal peptide" evidence="1">
    <location>
        <begin position="1"/>
        <end position="26"/>
    </location>
</feature>
<gene>
    <name evidence="2" type="ORF">EXIGUO9Y_250003</name>
</gene>
<feature type="chain" id="PRO_5038579947" description="Bacterial Ig domain-containing protein" evidence="1">
    <location>
        <begin position="27"/>
        <end position="723"/>
    </location>
</feature>
<dbReference type="Proteomes" id="UP000439752">
    <property type="component" value="Unassembled WGS sequence"/>
</dbReference>
<evidence type="ECO:0000256" key="1">
    <source>
        <dbReference type="SAM" id="SignalP"/>
    </source>
</evidence>
<reference evidence="2 3" key="1">
    <citation type="submission" date="2019-10" db="EMBL/GenBank/DDBJ databases">
        <authorList>
            <person name="Karimi E."/>
        </authorList>
    </citation>
    <scope>NUCLEOTIDE SEQUENCE [LARGE SCALE GENOMIC DNA]</scope>
    <source>
        <strain evidence="2">Exiguobacterium sp. 9Y</strain>
    </source>
</reference>
<sequence length="723" mass="81119">MNWKHWLGSAVLVCGAWMTLTASTEAAPYEVQRDDQAIVGFYDWETKQTTPYPAGLSKYLVLQGTSYEKTLFLFQDEYNESENPYYLMDAKTGTSEQVDMPDHLHGVQIIDENHLVANSFHDYHVLTRQGSKFVISDTVTDDRSPSVRWLSPNRFSLHRSGLADWYDVQADGTFKKVRSVATTDFSPLTGDWIVDLSGAAVLKNVETNQTYELPNTRTQQSSQGAYETADGLYFQLGERDTSKKNMSSSSLYYFDKQTGQIRTLVDYSDDLARQVFHDGRVAYSVSGQVTMMSFADYLHQPIAIDDLTADQTAFLEKTVIEPKIELTRIDGTKALLALRDLVFSGNIEQQQGNYVIPTSPKRINDASYSAAYTAESGLVFRTKTDYQYKRYLTADLKQLSEVKEGLYTYKLNIGQPDVWVTATRVDGTRLSSALSDADGLLILPLSTTGLLGEKIKMTVGDDHFFDQAHTTEWTVKGYETPFLKKSTNNNFKTVTYQLESTVDGGTYTVYAGKKKLITVPAKKLTTLTIPYANDLETYRIVRSGEYASKSLSLKGSTMISSTLSHSALYDGITDEQTLIEGALDFDASYGKLYIDGKYTAYIDRKKTRIFAIKTKPLKVGRVVRLVARKGTQLQVSELRVVAAKNPTLKSYTTALSTRSQSWKMKATKGNTIVVTINKKRYTKVATGKTQTMTFPKQKRGTKVTVYAESVKHRKSKTFTLTVK</sequence>
<evidence type="ECO:0000313" key="3">
    <source>
        <dbReference type="Proteomes" id="UP000439752"/>
    </source>
</evidence>
<proteinExistence type="predicted"/>
<dbReference type="EMBL" id="CABWKQ010000018">
    <property type="protein sequence ID" value="VWX35396.1"/>
    <property type="molecule type" value="Genomic_DNA"/>
</dbReference>
<dbReference type="AlphaFoldDB" id="A0A653I975"/>
<dbReference type="RefSeq" id="WP_159173274.1">
    <property type="nucleotide sequence ID" value="NZ_LR732312.1"/>
</dbReference>
<keyword evidence="3" id="KW-1185">Reference proteome</keyword>